<feature type="coiled-coil region" evidence="1">
    <location>
        <begin position="183"/>
        <end position="235"/>
    </location>
</feature>
<dbReference type="EMBL" id="JARIHO010000015">
    <property type="protein sequence ID" value="KAJ7349706.1"/>
    <property type="molecule type" value="Genomic_DNA"/>
</dbReference>
<accession>A0AAD7ETG6</accession>
<feature type="compositionally biased region" description="Acidic residues" evidence="2">
    <location>
        <begin position="1000"/>
        <end position="1011"/>
    </location>
</feature>
<feature type="compositionally biased region" description="Basic and acidic residues" evidence="2">
    <location>
        <begin position="981"/>
        <end position="999"/>
    </location>
</feature>
<dbReference type="Proteomes" id="UP001218218">
    <property type="component" value="Unassembled WGS sequence"/>
</dbReference>
<keyword evidence="4" id="KW-1185">Reference proteome</keyword>
<feature type="region of interest" description="Disordered" evidence="2">
    <location>
        <begin position="959"/>
        <end position="1011"/>
    </location>
</feature>
<organism evidence="3 4">
    <name type="scientific">Mycena albidolilacea</name>
    <dbReference type="NCBI Taxonomy" id="1033008"/>
    <lineage>
        <taxon>Eukaryota</taxon>
        <taxon>Fungi</taxon>
        <taxon>Dikarya</taxon>
        <taxon>Basidiomycota</taxon>
        <taxon>Agaricomycotina</taxon>
        <taxon>Agaricomycetes</taxon>
        <taxon>Agaricomycetidae</taxon>
        <taxon>Agaricales</taxon>
        <taxon>Marasmiineae</taxon>
        <taxon>Mycenaceae</taxon>
        <taxon>Mycena</taxon>
    </lineage>
</organism>
<reference evidence="3" key="1">
    <citation type="submission" date="2023-03" db="EMBL/GenBank/DDBJ databases">
        <title>Massive genome expansion in bonnet fungi (Mycena s.s.) driven by repeated elements and novel gene families across ecological guilds.</title>
        <authorList>
            <consortium name="Lawrence Berkeley National Laboratory"/>
            <person name="Harder C.B."/>
            <person name="Miyauchi S."/>
            <person name="Viragh M."/>
            <person name="Kuo A."/>
            <person name="Thoen E."/>
            <person name="Andreopoulos B."/>
            <person name="Lu D."/>
            <person name="Skrede I."/>
            <person name="Drula E."/>
            <person name="Henrissat B."/>
            <person name="Morin E."/>
            <person name="Kohler A."/>
            <person name="Barry K."/>
            <person name="LaButti K."/>
            <person name="Morin E."/>
            <person name="Salamov A."/>
            <person name="Lipzen A."/>
            <person name="Mereny Z."/>
            <person name="Hegedus B."/>
            <person name="Baldrian P."/>
            <person name="Stursova M."/>
            <person name="Weitz H."/>
            <person name="Taylor A."/>
            <person name="Grigoriev I.V."/>
            <person name="Nagy L.G."/>
            <person name="Martin F."/>
            <person name="Kauserud H."/>
        </authorList>
    </citation>
    <scope>NUCLEOTIDE SEQUENCE</scope>
    <source>
        <strain evidence="3">CBHHK002</strain>
    </source>
</reference>
<evidence type="ECO:0000256" key="1">
    <source>
        <dbReference type="SAM" id="Coils"/>
    </source>
</evidence>
<gene>
    <name evidence="3" type="ORF">DFH08DRAFT_935700</name>
</gene>
<evidence type="ECO:0000313" key="4">
    <source>
        <dbReference type="Proteomes" id="UP001218218"/>
    </source>
</evidence>
<feature type="region of interest" description="Disordered" evidence="2">
    <location>
        <begin position="1"/>
        <end position="50"/>
    </location>
</feature>
<evidence type="ECO:0000313" key="3">
    <source>
        <dbReference type="EMBL" id="KAJ7349706.1"/>
    </source>
</evidence>
<comment type="caution">
    <text evidence="3">The sequence shown here is derived from an EMBL/GenBank/DDBJ whole genome shotgun (WGS) entry which is preliminary data.</text>
</comment>
<dbReference type="AlphaFoldDB" id="A0AAD7ETG6"/>
<evidence type="ECO:0000256" key="2">
    <source>
        <dbReference type="SAM" id="MobiDB-lite"/>
    </source>
</evidence>
<protein>
    <submittedName>
        <fullName evidence="3">Uncharacterized protein</fullName>
    </submittedName>
</protein>
<keyword evidence="1" id="KW-0175">Coiled coil</keyword>
<sequence length="1011" mass="111322">MAKARLTKAQKDQRLAARKNSPLGSSSLVNSDPPDVQTPPTYPSPKTRKASTISLLNDQISTLKTSLETSADESRRLASTAADLEASNQAQAGLLDQLYETTESLRSALTLSQSAHLDCSSRLSATLSELSFKRDAFQTCCKRVKRLENDKKKIQLAKRKDARTSAQNLSGLQSGFDTQSCLVSSLSANINLLEDRLRRHAETAAATLKKVRAERKAYKMQAQRAQRSLSEARHDLEELSTWSAKKGHMYSMETRRLVLRICGAGCAESKVRDIVLWCAEVFRIRVTHFTLTARTVGCIKREGGYISLIQIGREIKMMYGFTESSDGTSHRKTSLECRSLSGMLPTYEPGVDDTNPSTWRPRTRFLEVAPSLSHTAQAQVDGTTFLASKIATALTKSPSAIAEGLEMDWKDWFRKQLAQMSDHANDQKLKHEISSEVKHDIVIEDLGVQESETLSLAELMDALLAISEEEVEELGDDTYNSLSDDLQILADFLIFAGCCGHKETNTFKGGCKAMSGAWPEGGEPVLLANKANDTTIRLGKKDSAAVRAAEDASTRGIVKATTLLGALLRNKDEDKGYQDKYTIFMEAELFDLCGETDVKRFPATSQTRYGSHGRAAAVVTKHYPMLIKLIDSVCDGKTKAGANHVEESVLKALNCPRTMAEIVSAALYSACIAWPYMQTVRQRDENGMLPNLIDLVDIHRKAPELCQSLAATPALFLDPDTAESSSHLTLDGKPIHDVNILLAAQALSPDLPDLQRMITAMFSGAGDTWLRFTPEFAVGGPIDSIPLEIRAKIYIPSTMITMKAVLVHIASTFAITPTRYKRNNTEAFARKYITAEDLLHVMREVRKEDSSGASAAFRKGVVEELEKKAQAYHEKVRASGEKKTKREATLRAVGVEQDRAVITQMTVVQLKAQYDVYKVVVKDPIILKTTLTSIPRCADKLAVVLAALTRYESLSLPNGSPVVDASPAVESGNIPDESAEIPDRDSDVDNEMEAVRQDEFAGEAEEEELYH</sequence>
<proteinExistence type="predicted"/>
<name>A0AAD7ETG6_9AGAR</name>